<evidence type="ECO:0000256" key="10">
    <source>
        <dbReference type="ARBA" id="ARBA00022726"/>
    </source>
</evidence>
<dbReference type="EMBL" id="CAFBSF010000002">
    <property type="protein sequence ID" value="CAB5239154.1"/>
    <property type="molecule type" value="Genomic_DNA"/>
</dbReference>
<evidence type="ECO:0000256" key="1">
    <source>
        <dbReference type="ARBA" id="ARBA00000868"/>
    </source>
</evidence>
<comment type="subcellular location">
    <subcellularLocation>
        <location evidence="2">Cytoplasm</location>
    </subcellularLocation>
</comment>
<keyword evidence="8" id="KW-0328">Glycosyltransferase</keyword>
<dbReference type="GO" id="GO:0006168">
    <property type="term" value="P:adenine salvage"/>
    <property type="evidence" value="ECO:0007669"/>
    <property type="project" value="InterPro"/>
</dbReference>
<evidence type="ECO:0000256" key="2">
    <source>
        <dbReference type="ARBA" id="ARBA00004496"/>
    </source>
</evidence>
<dbReference type="Pfam" id="PF00156">
    <property type="entry name" value="Pribosyltran"/>
    <property type="match status" value="1"/>
</dbReference>
<keyword evidence="7" id="KW-0963">Cytoplasm</keyword>
<evidence type="ECO:0000259" key="11">
    <source>
        <dbReference type="Pfam" id="PF00156"/>
    </source>
</evidence>
<evidence type="ECO:0000256" key="5">
    <source>
        <dbReference type="ARBA" id="ARBA00011738"/>
    </source>
</evidence>
<name>A0A6J6ZS59_9ZZZZ</name>
<dbReference type="CDD" id="cd06223">
    <property type="entry name" value="PRTases_typeI"/>
    <property type="match status" value="1"/>
</dbReference>
<evidence type="ECO:0000256" key="7">
    <source>
        <dbReference type="ARBA" id="ARBA00022490"/>
    </source>
</evidence>
<dbReference type="InterPro" id="IPR000836">
    <property type="entry name" value="PRTase_dom"/>
</dbReference>
<dbReference type="InterPro" id="IPR029057">
    <property type="entry name" value="PRTase-like"/>
</dbReference>
<comment type="similarity">
    <text evidence="4">Belongs to the purine/pyrimidine phosphoribosyltransferase family.</text>
</comment>
<accession>A0A6J6ZS59</accession>
<comment type="catalytic activity">
    <reaction evidence="1">
        <text>AMP + diphosphate = 5-phospho-alpha-D-ribose 1-diphosphate + adenine</text>
        <dbReference type="Rhea" id="RHEA:16609"/>
        <dbReference type="ChEBI" id="CHEBI:16708"/>
        <dbReference type="ChEBI" id="CHEBI:33019"/>
        <dbReference type="ChEBI" id="CHEBI:58017"/>
        <dbReference type="ChEBI" id="CHEBI:456215"/>
        <dbReference type="EC" id="2.4.2.7"/>
    </reaction>
</comment>
<protein>
    <recommendedName>
        <fullName evidence="6">adenine phosphoribosyltransferase</fullName>
        <ecNumber evidence="6">2.4.2.7</ecNumber>
    </recommendedName>
</protein>
<dbReference type="SUPFAM" id="SSF53271">
    <property type="entry name" value="PRTase-like"/>
    <property type="match status" value="1"/>
</dbReference>
<dbReference type="GO" id="GO:0006166">
    <property type="term" value="P:purine ribonucleoside salvage"/>
    <property type="evidence" value="ECO:0007669"/>
    <property type="project" value="UniProtKB-KW"/>
</dbReference>
<sequence length="192" mass="20637">MWLMRALGKIYGANFRSMEIAEALALIREIPDYPKPGIRFQDITPLLANAGAFSTITKKFASFAEHGTLVAGIEARGFIFASAVAHELNSGFIPIRKAGKLPHHTISQSYGLEYGSDTLEIHVDAITPGDSVLLIDDVLATGGTIAAAIELIQRSGGHVAHVLALLEIDGLSGRRNLREKFPTVDLTSLAVF</sequence>
<organism evidence="12">
    <name type="scientific">freshwater metagenome</name>
    <dbReference type="NCBI Taxonomy" id="449393"/>
    <lineage>
        <taxon>unclassified sequences</taxon>
        <taxon>metagenomes</taxon>
        <taxon>ecological metagenomes</taxon>
    </lineage>
</organism>
<dbReference type="AlphaFoldDB" id="A0A6J6ZS59"/>
<dbReference type="UniPathway" id="UPA00588">
    <property type="reaction ID" value="UER00646"/>
</dbReference>
<dbReference type="NCBIfam" id="NF002636">
    <property type="entry name" value="PRK02304.1-5"/>
    <property type="match status" value="1"/>
</dbReference>
<feature type="domain" description="Phosphoribosyltransferase" evidence="11">
    <location>
        <begin position="58"/>
        <end position="178"/>
    </location>
</feature>
<dbReference type="HAMAP" id="MF_00004">
    <property type="entry name" value="Aden_phosphoribosyltr"/>
    <property type="match status" value="1"/>
</dbReference>
<evidence type="ECO:0000256" key="6">
    <source>
        <dbReference type="ARBA" id="ARBA00011893"/>
    </source>
</evidence>
<dbReference type="NCBIfam" id="TIGR01090">
    <property type="entry name" value="apt"/>
    <property type="match status" value="1"/>
</dbReference>
<reference evidence="12" key="1">
    <citation type="submission" date="2020-05" db="EMBL/GenBank/DDBJ databases">
        <authorList>
            <person name="Chiriac C."/>
            <person name="Salcher M."/>
            <person name="Ghai R."/>
            <person name="Kavagutti S V."/>
        </authorList>
    </citation>
    <scope>NUCLEOTIDE SEQUENCE</scope>
</reference>
<keyword evidence="10" id="KW-0660">Purine salvage</keyword>
<dbReference type="NCBIfam" id="NF002634">
    <property type="entry name" value="PRK02304.1-3"/>
    <property type="match status" value="1"/>
</dbReference>
<dbReference type="PANTHER" id="PTHR11776">
    <property type="entry name" value="ADENINE PHOSPHORIBOSYLTRANSFERASE"/>
    <property type="match status" value="1"/>
</dbReference>
<evidence type="ECO:0000256" key="3">
    <source>
        <dbReference type="ARBA" id="ARBA00004659"/>
    </source>
</evidence>
<dbReference type="GO" id="GO:0044209">
    <property type="term" value="P:AMP salvage"/>
    <property type="evidence" value="ECO:0007669"/>
    <property type="project" value="UniProtKB-UniPathway"/>
</dbReference>
<dbReference type="FunFam" id="3.40.50.2020:FF:000021">
    <property type="entry name" value="Adenine phosphoribosyltransferase"/>
    <property type="match status" value="1"/>
</dbReference>
<dbReference type="PANTHER" id="PTHR11776:SF7">
    <property type="entry name" value="PHOSPHORIBOSYLTRANSFERASE DOMAIN-CONTAINING PROTEIN"/>
    <property type="match status" value="1"/>
</dbReference>
<dbReference type="InterPro" id="IPR005764">
    <property type="entry name" value="Ade_phspho_trans"/>
</dbReference>
<dbReference type="Gene3D" id="3.40.50.2020">
    <property type="match status" value="1"/>
</dbReference>
<dbReference type="InterPro" id="IPR050120">
    <property type="entry name" value="Adenine_PRTase"/>
</dbReference>
<evidence type="ECO:0000256" key="9">
    <source>
        <dbReference type="ARBA" id="ARBA00022679"/>
    </source>
</evidence>
<dbReference type="EMBL" id="CAFABG010000008">
    <property type="protein sequence ID" value="CAB4821167.1"/>
    <property type="molecule type" value="Genomic_DNA"/>
</dbReference>
<comment type="pathway">
    <text evidence="3">Purine metabolism; AMP biosynthesis via salvage pathway; AMP from adenine: step 1/1.</text>
</comment>
<evidence type="ECO:0000256" key="4">
    <source>
        <dbReference type="ARBA" id="ARBA00008391"/>
    </source>
</evidence>
<dbReference type="GO" id="GO:0005737">
    <property type="term" value="C:cytoplasm"/>
    <property type="evidence" value="ECO:0007669"/>
    <property type="project" value="UniProtKB-SubCell"/>
</dbReference>
<evidence type="ECO:0000313" key="12">
    <source>
        <dbReference type="EMBL" id="CAB4821167.1"/>
    </source>
</evidence>
<proteinExistence type="inferred from homology"/>
<dbReference type="EC" id="2.4.2.7" evidence="6"/>
<comment type="subunit">
    <text evidence="5">Homodimer.</text>
</comment>
<evidence type="ECO:0000313" key="13">
    <source>
        <dbReference type="EMBL" id="CAB5239154.1"/>
    </source>
</evidence>
<evidence type="ECO:0000256" key="8">
    <source>
        <dbReference type="ARBA" id="ARBA00022676"/>
    </source>
</evidence>
<gene>
    <name evidence="12" type="ORF">UFOPK3181_00218</name>
    <name evidence="13" type="ORF">UFOPK3520_00091</name>
</gene>
<keyword evidence="9" id="KW-0808">Transferase</keyword>
<dbReference type="GO" id="GO:0003999">
    <property type="term" value="F:adenine phosphoribosyltransferase activity"/>
    <property type="evidence" value="ECO:0007669"/>
    <property type="project" value="UniProtKB-EC"/>
</dbReference>